<sequence length="64" mass="7260">MTISGVVHLVHLSIAFVSMFVLSSQAYKKENKCMLKNSHPWMRVCNVCPVKKNDTYVAGWVNAF</sequence>
<evidence type="ECO:0000256" key="1">
    <source>
        <dbReference type="SAM" id="Phobius"/>
    </source>
</evidence>
<keyword evidence="1" id="KW-0472">Membrane</keyword>
<gene>
    <name evidence="3" type="ORF">PR001_g6410</name>
    <name evidence="2" type="ORF">PR002_g5633</name>
    <name evidence="4" type="ORF">PR003_g5424</name>
</gene>
<evidence type="ECO:0000313" key="4">
    <source>
        <dbReference type="EMBL" id="KAE9350307.1"/>
    </source>
</evidence>
<keyword evidence="1" id="KW-0812">Transmembrane</keyword>
<dbReference type="OrthoDB" id="10273552at2759"/>
<evidence type="ECO:0000313" key="6">
    <source>
        <dbReference type="Proteomes" id="UP000434957"/>
    </source>
</evidence>
<dbReference type="Proteomes" id="UP000429607">
    <property type="component" value="Unassembled WGS sequence"/>
</dbReference>
<dbReference type="EMBL" id="QXFV01000300">
    <property type="protein sequence ID" value="KAE9041933.1"/>
    <property type="molecule type" value="Genomic_DNA"/>
</dbReference>
<name>A0A6A3NC43_9STRA</name>
<keyword evidence="1" id="KW-1133">Transmembrane helix</keyword>
<reference evidence="5 7" key="1">
    <citation type="submission" date="2018-09" db="EMBL/GenBank/DDBJ databases">
        <title>Genomic investigation of the strawberry pathogen Phytophthora fragariae indicates pathogenicity is determined by transcriptional variation in three key races.</title>
        <authorList>
            <person name="Adams T.M."/>
            <person name="Armitage A.D."/>
            <person name="Sobczyk M.K."/>
            <person name="Bates H.J."/>
            <person name="Dunwell J.M."/>
            <person name="Nellist C.F."/>
            <person name="Harrison R.J."/>
        </authorList>
    </citation>
    <scope>NUCLEOTIDE SEQUENCE [LARGE SCALE GENOMIC DNA]</scope>
    <source>
        <strain evidence="3 5">SCRP249</strain>
        <strain evidence="2 7">SCRP324</strain>
        <strain evidence="4 6">SCRP333</strain>
    </source>
</reference>
<evidence type="ECO:0000313" key="2">
    <source>
        <dbReference type="EMBL" id="KAE9039167.1"/>
    </source>
</evidence>
<dbReference type="EMBL" id="QXFT01000226">
    <property type="protein sequence ID" value="KAE9350307.1"/>
    <property type="molecule type" value="Genomic_DNA"/>
</dbReference>
<evidence type="ECO:0000313" key="5">
    <source>
        <dbReference type="Proteomes" id="UP000429607"/>
    </source>
</evidence>
<accession>A0A6A3NC43</accession>
<feature type="transmembrane region" description="Helical" evidence="1">
    <location>
        <begin position="6"/>
        <end position="27"/>
    </location>
</feature>
<evidence type="ECO:0000313" key="7">
    <source>
        <dbReference type="Proteomes" id="UP000435112"/>
    </source>
</evidence>
<dbReference type="Proteomes" id="UP000435112">
    <property type="component" value="Unassembled WGS sequence"/>
</dbReference>
<organism evidence="2 7">
    <name type="scientific">Phytophthora rubi</name>
    <dbReference type="NCBI Taxonomy" id="129364"/>
    <lineage>
        <taxon>Eukaryota</taxon>
        <taxon>Sar</taxon>
        <taxon>Stramenopiles</taxon>
        <taxon>Oomycota</taxon>
        <taxon>Peronosporomycetes</taxon>
        <taxon>Peronosporales</taxon>
        <taxon>Peronosporaceae</taxon>
        <taxon>Phytophthora</taxon>
    </lineage>
</organism>
<protein>
    <submittedName>
        <fullName evidence="2">Uncharacterized protein</fullName>
    </submittedName>
</protein>
<dbReference type="Proteomes" id="UP000434957">
    <property type="component" value="Unassembled WGS sequence"/>
</dbReference>
<proteinExistence type="predicted"/>
<keyword evidence="6" id="KW-1185">Reference proteome</keyword>
<evidence type="ECO:0000313" key="3">
    <source>
        <dbReference type="EMBL" id="KAE9041933.1"/>
    </source>
</evidence>
<comment type="caution">
    <text evidence="2">The sequence shown here is derived from an EMBL/GenBank/DDBJ whole genome shotgun (WGS) entry which is preliminary data.</text>
</comment>
<dbReference type="EMBL" id="QXFU01000242">
    <property type="protein sequence ID" value="KAE9039167.1"/>
    <property type="molecule type" value="Genomic_DNA"/>
</dbReference>
<dbReference type="AlphaFoldDB" id="A0A6A3NC43"/>